<keyword evidence="7" id="KW-0963">Cytoplasm</keyword>
<dbReference type="OrthoDB" id="9800507at2"/>
<comment type="function">
    <text evidence="7">Catalyzes the release of premature peptidyl moieties from peptidyl-tRNA molecules trapped in stalled 50S ribosomal subunits, and thus maintains levels of free tRNAs and 50S ribosomes.</text>
</comment>
<organism evidence="10 12">
    <name type="scientific">Helicobacter ailurogastricus</name>
    <dbReference type="NCBI Taxonomy" id="1578720"/>
    <lineage>
        <taxon>Bacteria</taxon>
        <taxon>Pseudomonadati</taxon>
        <taxon>Campylobacterota</taxon>
        <taxon>Epsilonproteobacteria</taxon>
        <taxon>Campylobacterales</taxon>
        <taxon>Helicobacteraceae</taxon>
        <taxon>Helicobacter</taxon>
    </lineage>
</organism>
<dbReference type="InterPro" id="IPR001328">
    <property type="entry name" value="Pept_tRNA_hydro"/>
</dbReference>
<reference evidence="10" key="1">
    <citation type="submission" date="2014-12" db="EMBL/GenBank/DDBJ databases">
        <title>Whole genome sequences of four Staphylococcus schleiferi canine isolates.</title>
        <authorList>
            <person name="Misic A.M."/>
            <person name="Cain C."/>
            <person name="Morris D.O."/>
            <person name="Rankin S."/>
            <person name="Beiting D."/>
        </authorList>
    </citation>
    <scope>NUCLEOTIDE SEQUENCE</scope>
    <source>
        <strain evidence="10">ASB11</strain>
        <strain evidence="11">ASB9</strain>
    </source>
</reference>
<dbReference type="GO" id="GO:0004045">
    <property type="term" value="F:peptidyl-tRNA hydrolase activity"/>
    <property type="evidence" value="ECO:0007669"/>
    <property type="project" value="UniProtKB-UniRule"/>
</dbReference>
<feature type="site" description="Discriminates between blocked and unblocked aminoacyl-tRNA" evidence="7">
    <location>
        <position position="8"/>
    </location>
</feature>
<evidence type="ECO:0000256" key="8">
    <source>
        <dbReference type="RuleBase" id="RU000673"/>
    </source>
</evidence>
<dbReference type="CDD" id="cd00462">
    <property type="entry name" value="PTH"/>
    <property type="match status" value="1"/>
</dbReference>
<dbReference type="EMBL" id="CDML01000035">
    <property type="protein sequence ID" value="CRF41244.1"/>
    <property type="molecule type" value="Genomic_DNA"/>
</dbReference>
<evidence type="ECO:0000256" key="5">
    <source>
        <dbReference type="ARBA" id="ARBA00038063"/>
    </source>
</evidence>
<feature type="binding site" evidence="7">
    <location>
        <position position="62"/>
    </location>
    <ligand>
        <name>tRNA</name>
        <dbReference type="ChEBI" id="CHEBI:17843"/>
    </ligand>
</feature>
<dbReference type="EC" id="3.1.1.29" evidence="1 7"/>
<dbReference type="Proteomes" id="UP000038622">
    <property type="component" value="Unassembled WGS sequence"/>
</dbReference>
<dbReference type="Pfam" id="PF01195">
    <property type="entry name" value="Pept_tRNA_hydro"/>
    <property type="match status" value="1"/>
</dbReference>
<dbReference type="PROSITE" id="PS01196">
    <property type="entry name" value="PEPT_TRNA_HYDROL_2"/>
    <property type="match status" value="1"/>
</dbReference>
<evidence type="ECO:0000256" key="3">
    <source>
        <dbReference type="ARBA" id="ARBA00022801"/>
    </source>
</evidence>
<comment type="subcellular location">
    <subcellularLocation>
        <location evidence="7">Cytoplasm</location>
    </subcellularLocation>
</comment>
<feature type="active site" description="Proton acceptor" evidence="7">
    <location>
        <position position="18"/>
    </location>
</feature>
<dbReference type="PROSITE" id="PS01195">
    <property type="entry name" value="PEPT_TRNA_HYDROL_1"/>
    <property type="match status" value="1"/>
</dbReference>
<evidence type="ECO:0000313" key="13">
    <source>
        <dbReference type="Proteomes" id="UP000041394"/>
    </source>
</evidence>
<dbReference type="NCBIfam" id="TIGR00447">
    <property type="entry name" value="pth"/>
    <property type="match status" value="1"/>
</dbReference>
<evidence type="ECO:0000256" key="9">
    <source>
        <dbReference type="RuleBase" id="RU004320"/>
    </source>
</evidence>
<name>A0A0K2X959_9HELI</name>
<protein>
    <recommendedName>
        <fullName evidence="6 7">Peptidyl-tRNA hydrolase</fullName>
        <shortName evidence="7">Pth</shortName>
        <ecNumber evidence="1 7">3.1.1.29</ecNumber>
    </recommendedName>
</protein>
<sequence>MLVVGLGNPTPTYANTRHNVGFDVLDLVSQSLALRFRHSNLYKGDYAKVGTVYLLKPTTYMNNSGQSLQAFLTKHAPETILVVHDDLDLPLGAVRFKAQGGHGGHNGLKSLMQHCVQPFYKMKIGIGRGENGVISHVLERFGPQEQALKDEILEHAKEALLFFLKTGDFNAMQNKFTLKV</sequence>
<dbReference type="GO" id="GO:0000049">
    <property type="term" value="F:tRNA binding"/>
    <property type="evidence" value="ECO:0007669"/>
    <property type="project" value="UniProtKB-UniRule"/>
</dbReference>
<dbReference type="Gene3D" id="3.40.50.1470">
    <property type="entry name" value="Peptidyl-tRNA hydrolase"/>
    <property type="match status" value="1"/>
</dbReference>
<dbReference type="GO" id="GO:0072344">
    <property type="term" value="P:rescue of stalled ribosome"/>
    <property type="evidence" value="ECO:0007669"/>
    <property type="project" value="UniProtKB-UniRule"/>
</dbReference>
<feature type="site" description="Stabilizes the basic form of H active site to accept a proton" evidence="7">
    <location>
        <position position="85"/>
    </location>
</feature>
<evidence type="ECO:0000256" key="7">
    <source>
        <dbReference type="HAMAP-Rule" id="MF_00083"/>
    </source>
</evidence>
<evidence type="ECO:0000313" key="11">
    <source>
        <dbReference type="EMBL" id="CRF43552.1"/>
    </source>
</evidence>
<reference evidence="13" key="3">
    <citation type="submission" date="2014-12" db="EMBL/GenBank/DDBJ databases">
        <authorList>
            <person name="Jaenicke S."/>
        </authorList>
    </citation>
    <scope>NUCLEOTIDE SEQUENCE [LARGE SCALE GENOMIC DNA]</scope>
</reference>
<evidence type="ECO:0000313" key="10">
    <source>
        <dbReference type="EMBL" id="CRF41244.1"/>
    </source>
</evidence>
<keyword evidence="3 7" id="KW-0378">Hydrolase</keyword>
<comment type="subunit">
    <text evidence="7">Monomer.</text>
</comment>
<proteinExistence type="inferred from homology"/>
<dbReference type="RefSeq" id="WP_053942018.1">
    <property type="nucleotide sequence ID" value="NZ_CDML01000035.1"/>
</dbReference>
<dbReference type="AlphaFoldDB" id="A0A0K2X959"/>
<dbReference type="InterPro" id="IPR018171">
    <property type="entry name" value="Pept_tRNA_hydro_CS"/>
</dbReference>
<evidence type="ECO:0000256" key="1">
    <source>
        <dbReference type="ARBA" id="ARBA00013260"/>
    </source>
</evidence>
<dbReference type="HAMAP" id="MF_00083">
    <property type="entry name" value="Pept_tRNA_hydro_bact"/>
    <property type="match status" value="1"/>
</dbReference>
<dbReference type="PANTHER" id="PTHR17224:SF1">
    <property type="entry name" value="PEPTIDYL-TRNA HYDROLASE"/>
    <property type="match status" value="1"/>
</dbReference>
<dbReference type="SUPFAM" id="SSF53178">
    <property type="entry name" value="Peptidyl-tRNA hydrolase-like"/>
    <property type="match status" value="1"/>
</dbReference>
<reference evidence="12" key="2">
    <citation type="submission" date="2014-12" db="EMBL/GenBank/DDBJ databases">
        <authorList>
            <person name="Smet A."/>
        </authorList>
    </citation>
    <scope>NUCLEOTIDE SEQUENCE [LARGE SCALE GENOMIC DNA]</scope>
</reference>
<accession>A0A0K2X959</accession>
<dbReference type="GO" id="GO:0006515">
    <property type="term" value="P:protein quality control for misfolded or incompletely synthesized proteins"/>
    <property type="evidence" value="ECO:0007669"/>
    <property type="project" value="UniProtKB-UniRule"/>
</dbReference>
<dbReference type="Proteomes" id="UP000041394">
    <property type="component" value="Unassembled WGS sequence"/>
</dbReference>
<dbReference type="EMBL" id="CDMN01000004">
    <property type="protein sequence ID" value="CRF43552.1"/>
    <property type="molecule type" value="Genomic_DNA"/>
</dbReference>
<dbReference type="GO" id="GO:0005737">
    <property type="term" value="C:cytoplasm"/>
    <property type="evidence" value="ECO:0007669"/>
    <property type="project" value="UniProtKB-SubCell"/>
</dbReference>
<evidence type="ECO:0000256" key="6">
    <source>
        <dbReference type="ARBA" id="ARBA00050038"/>
    </source>
</evidence>
<comment type="catalytic activity">
    <reaction evidence="7 8">
        <text>an N-acyl-L-alpha-aminoacyl-tRNA + H2O = an N-acyl-L-amino acid + a tRNA + H(+)</text>
        <dbReference type="Rhea" id="RHEA:54448"/>
        <dbReference type="Rhea" id="RHEA-COMP:10123"/>
        <dbReference type="Rhea" id="RHEA-COMP:13883"/>
        <dbReference type="ChEBI" id="CHEBI:15377"/>
        <dbReference type="ChEBI" id="CHEBI:15378"/>
        <dbReference type="ChEBI" id="CHEBI:59874"/>
        <dbReference type="ChEBI" id="CHEBI:78442"/>
        <dbReference type="ChEBI" id="CHEBI:138191"/>
        <dbReference type="EC" id="3.1.1.29"/>
    </reaction>
</comment>
<dbReference type="STRING" id="1578720.HAL011_10330"/>
<evidence type="ECO:0000256" key="4">
    <source>
        <dbReference type="ARBA" id="ARBA00022884"/>
    </source>
</evidence>
<keyword evidence="2 7" id="KW-0820">tRNA-binding</keyword>
<comment type="function">
    <text evidence="7">Hydrolyzes ribosome-free peptidyl-tRNAs (with 1 or more amino acids incorporated), which drop off the ribosome during protein synthesis, or as a result of ribosome stalling.</text>
</comment>
<dbReference type="InterPro" id="IPR036416">
    <property type="entry name" value="Pept_tRNA_hydro_sf"/>
</dbReference>
<evidence type="ECO:0000256" key="2">
    <source>
        <dbReference type="ARBA" id="ARBA00022555"/>
    </source>
</evidence>
<evidence type="ECO:0000313" key="12">
    <source>
        <dbReference type="Proteomes" id="UP000038622"/>
    </source>
</evidence>
<gene>
    <name evidence="7" type="primary">pth</name>
    <name evidence="10" type="ORF">HAL011_10330</name>
    <name evidence="11" type="ORF">HAL09_00960</name>
</gene>
<feature type="binding site" evidence="7">
    <location>
        <position position="106"/>
    </location>
    <ligand>
        <name>tRNA</name>
        <dbReference type="ChEBI" id="CHEBI:17843"/>
    </ligand>
</feature>
<keyword evidence="4 7" id="KW-0694">RNA-binding</keyword>
<feature type="binding site" evidence="7">
    <location>
        <position position="60"/>
    </location>
    <ligand>
        <name>tRNA</name>
        <dbReference type="ChEBI" id="CHEBI:17843"/>
    </ligand>
</feature>
<comment type="similarity">
    <text evidence="5 7 9">Belongs to the PTH family.</text>
</comment>
<keyword evidence="12" id="KW-1185">Reference proteome</keyword>
<feature type="binding site" evidence="7">
    <location>
        <position position="13"/>
    </location>
    <ligand>
        <name>tRNA</name>
        <dbReference type="ChEBI" id="CHEBI:17843"/>
    </ligand>
</feature>
<dbReference type="PANTHER" id="PTHR17224">
    <property type="entry name" value="PEPTIDYL-TRNA HYDROLASE"/>
    <property type="match status" value="1"/>
</dbReference>